<evidence type="ECO:0008006" key="6">
    <source>
        <dbReference type="Google" id="ProtNLM"/>
    </source>
</evidence>
<evidence type="ECO:0000313" key="4">
    <source>
        <dbReference type="EMBL" id="AQQ67472.1"/>
    </source>
</evidence>
<dbReference type="AlphaFoldDB" id="A0A1Q2M5G7"/>
<dbReference type="EMBL" id="CP019650">
    <property type="protein sequence ID" value="AQQ67472.1"/>
    <property type="molecule type" value="Genomic_DNA"/>
</dbReference>
<dbReference type="InterPro" id="IPR014819">
    <property type="entry name" value="PriCT_2"/>
</dbReference>
<protein>
    <recommendedName>
        <fullName evidence="6">Toprim domain-containing protein</fullName>
    </recommendedName>
</protein>
<dbReference type="CDD" id="cd01029">
    <property type="entry name" value="TOPRIM_primases"/>
    <property type="match status" value="1"/>
</dbReference>
<dbReference type="OrthoDB" id="9763644at2"/>
<evidence type="ECO:0000256" key="1">
    <source>
        <dbReference type="SAM" id="Coils"/>
    </source>
</evidence>
<dbReference type="STRING" id="260552.Mag101_07340"/>
<dbReference type="InterPro" id="IPR006171">
    <property type="entry name" value="TOPRIM_dom"/>
</dbReference>
<evidence type="ECO:0000313" key="5">
    <source>
        <dbReference type="Proteomes" id="UP000188219"/>
    </source>
</evidence>
<dbReference type="GO" id="GO:0016817">
    <property type="term" value="F:hydrolase activity, acting on acid anhydrides"/>
    <property type="evidence" value="ECO:0007669"/>
    <property type="project" value="InterPro"/>
</dbReference>
<dbReference type="InterPro" id="IPR034154">
    <property type="entry name" value="TOPRIM_DnaG/twinkle"/>
</dbReference>
<dbReference type="Proteomes" id="UP000188219">
    <property type="component" value="Chromosome"/>
</dbReference>
<reference evidence="4" key="1">
    <citation type="submission" date="2017-02" db="EMBL/GenBank/DDBJ databases">
        <title>Genome of Microbulbifer agarilyticus GP101.</title>
        <authorList>
            <person name="Jung J."/>
            <person name="Bae S.S."/>
            <person name="Baek K."/>
        </authorList>
    </citation>
    <scope>NUCLEOTIDE SEQUENCE [LARGE SCALE GENOMIC DNA]</scope>
    <source>
        <strain evidence="4">GP101</strain>
    </source>
</reference>
<sequence length="343" mass="38092">MYEQCTLDDVCRALSFLDPECDRDTWARVAMAIKSEFGDSGFDAWDDWSKGHGRYRAADALATWKSVRGAGGVGIGTLFALAKERGFTFERRELTAEEKRAWAKEKAERERQRKIDAEREEAERLQEQRQVAELAHLILGDLKAVGRSEYLGQKKIQSHGVKFFQSPVLIVHRDSGPERITDQAQISAFFNIPKDQQPKFHYFKKGFFALPLVDIDGNLWNLQVITPKGRKLFLRGGRKSGLFAWLGKLDPRMPLVLVEGFATGASVREATGCPVVVCFDCGNLMPVAVQLRERFPEQNMVFAADDDAGTKDNPGVTKADAAARAVGGALWIPSAADALEDAA</sequence>
<feature type="domain" description="Primase C-terminal 2" evidence="2">
    <location>
        <begin position="12"/>
        <end position="82"/>
    </location>
</feature>
<feature type="domain" description="Toprim" evidence="3">
    <location>
        <begin position="255"/>
        <end position="327"/>
    </location>
</feature>
<dbReference type="Pfam" id="PF13362">
    <property type="entry name" value="Toprim_3"/>
    <property type="match status" value="1"/>
</dbReference>
<gene>
    <name evidence="4" type="ORF">Mag101_07340</name>
</gene>
<proteinExistence type="predicted"/>
<evidence type="ECO:0000259" key="2">
    <source>
        <dbReference type="Pfam" id="PF08707"/>
    </source>
</evidence>
<feature type="coiled-coil region" evidence="1">
    <location>
        <begin position="100"/>
        <end position="137"/>
    </location>
</feature>
<accession>A0A1Q2M5G7</accession>
<dbReference type="RefSeq" id="WP_077402860.1">
    <property type="nucleotide sequence ID" value="NZ_CP019650.1"/>
</dbReference>
<dbReference type="KEGG" id="maga:Mag101_07340"/>
<name>A0A1Q2M5G7_9GAMM</name>
<keyword evidence="1" id="KW-0175">Coiled coil</keyword>
<organism evidence="4 5">
    <name type="scientific">Microbulbifer agarilyticus</name>
    <dbReference type="NCBI Taxonomy" id="260552"/>
    <lineage>
        <taxon>Bacteria</taxon>
        <taxon>Pseudomonadati</taxon>
        <taxon>Pseudomonadota</taxon>
        <taxon>Gammaproteobacteria</taxon>
        <taxon>Cellvibrionales</taxon>
        <taxon>Microbulbiferaceae</taxon>
        <taxon>Microbulbifer</taxon>
    </lineage>
</organism>
<evidence type="ECO:0000259" key="3">
    <source>
        <dbReference type="Pfam" id="PF13362"/>
    </source>
</evidence>
<keyword evidence="5" id="KW-1185">Reference proteome</keyword>
<dbReference type="Pfam" id="PF08707">
    <property type="entry name" value="PriCT_2"/>
    <property type="match status" value="1"/>
</dbReference>